<keyword evidence="1" id="KW-0328">Glycosyltransferase</keyword>
<gene>
    <name evidence="5" type="ORF">NI17_001770</name>
</gene>
<dbReference type="AlphaFoldDB" id="A0AA97LXG5"/>
<dbReference type="PANTHER" id="PTHR12526:SF635">
    <property type="entry name" value="GLYCOSYL TRANSFERASE GROUP 1"/>
    <property type="match status" value="1"/>
</dbReference>
<sequence length="421" mass="45664">MRIAMVSEHASPLAALGGEDAGGQNVHVAELSQALARLGHEVVVYTRRTDEESPDDVTMGPGVRVRHVRAGPAEEIGKDDLPQHMPEFARQLRADWARDVPDIVHAHFWMSGMASLNAAQDAGVPVVQTFHALGVTKRRHQGVADTSPTERIAIERSVALRSDLIIATSTEEQRELRSWGVRPDRVQVVPCGVDLDRFTPEGPRAPRGDRPRVVSLGRLVERKGVETVIRALTAVPEAELLVAGGPEAHLLRTDPEAVRLHRIAREVGVADRVCFLGRVAREDVPALLRSADVSVNVPWYEPFGMSTVEAMACGVPVAASDVGGHRDTVVHEVTGLLVPPRAPETLGARLRTLLGDVVAAESYGIAGADRAAACFSWEFVAHRTEECYTEALRLARHPSFAPDLPRVRPHVLTGPNSLRGE</sequence>
<organism evidence="5 6">
    <name type="scientific">Thermobifida halotolerans</name>
    <dbReference type="NCBI Taxonomy" id="483545"/>
    <lineage>
        <taxon>Bacteria</taxon>
        <taxon>Bacillati</taxon>
        <taxon>Actinomycetota</taxon>
        <taxon>Actinomycetes</taxon>
        <taxon>Streptosporangiales</taxon>
        <taxon>Nocardiopsidaceae</taxon>
        <taxon>Thermobifida</taxon>
    </lineage>
</organism>
<dbReference type="Pfam" id="PF13439">
    <property type="entry name" value="Glyco_transf_4"/>
    <property type="match status" value="1"/>
</dbReference>
<evidence type="ECO:0000313" key="6">
    <source>
        <dbReference type="Proteomes" id="UP000265719"/>
    </source>
</evidence>
<dbReference type="PANTHER" id="PTHR12526">
    <property type="entry name" value="GLYCOSYLTRANSFERASE"/>
    <property type="match status" value="1"/>
</dbReference>
<dbReference type="InterPro" id="IPR028098">
    <property type="entry name" value="Glyco_trans_4-like_N"/>
</dbReference>
<dbReference type="RefSeq" id="WP_084012890.1">
    <property type="nucleotide sequence ID" value="NZ_CP063196.1"/>
</dbReference>
<keyword evidence="6" id="KW-1185">Reference proteome</keyword>
<feature type="domain" description="Glycosyl transferase family 1" evidence="3">
    <location>
        <begin position="207"/>
        <end position="356"/>
    </location>
</feature>
<protein>
    <submittedName>
        <fullName evidence="5">Glycosyltransferase</fullName>
    </submittedName>
</protein>
<proteinExistence type="predicted"/>
<feature type="domain" description="Glycosyltransferase subfamily 4-like N-terminal" evidence="4">
    <location>
        <begin position="22"/>
        <end position="197"/>
    </location>
</feature>
<dbReference type="Pfam" id="PF00534">
    <property type="entry name" value="Glycos_transf_1"/>
    <property type="match status" value="1"/>
</dbReference>
<dbReference type="Gene3D" id="3.40.50.2000">
    <property type="entry name" value="Glycogen Phosphorylase B"/>
    <property type="match status" value="2"/>
</dbReference>
<dbReference type="KEGG" id="thao:NI17_001770"/>
<evidence type="ECO:0000259" key="4">
    <source>
        <dbReference type="Pfam" id="PF13439"/>
    </source>
</evidence>
<evidence type="ECO:0000313" key="5">
    <source>
        <dbReference type="EMBL" id="UOE20007.1"/>
    </source>
</evidence>
<dbReference type="SUPFAM" id="SSF53756">
    <property type="entry name" value="UDP-Glycosyltransferase/glycogen phosphorylase"/>
    <property type="match status" value="1"/>
</dbReference>
<reference evidence="5" key="1">
    <citation type="submission" date="2020-10" db="EMBL/GenBank/DDBJ databases">
        <title>De novo genome project of the cellulose decomposer Thermobifida halotolerans type strain.</title>
        <authorList>
            <person name="Nagy I."/>
            <person name="Horvath B."/>
            <person name="Kukolya J."/>
            <person name="Nagy I."/>
            <person name="Orsini M."/>
        </authorList>
    </citation>
    <scope>NUCLEOTIDE SEQUENCE</scope>
    <source>
        <strain evidence="5">DSM 44931</strain>
    </source>
</reference>
<accession>A0AA97LXG5</accession>
<dbReference type="EMBL" id="CP063196">
    <property type="protein sequence ID" value="UOE20007.1"/>
    <property type="molecule type" value="Genomic_DNA"/>
</dbReference>
<name>A0AA97LXG5_9ACTN</name>
<evidence type="ECO:0000256" key="1">
    <source>
        <dbReference type="ARBA" id="ARBA00022676"/>
    </source>
</evidence>
<keyword evidence="2" id="KW-0808">Transferase</keyword>
<dbReference type="Proteomes" id="UP000265719">
    <property type="component" value="Chromosome"/>
</dbReference>
<dbReference type="InterPro" id="IPR001296">
    <property type="entry name" value="Glyco_trans_1"/>
</dbReference>
<dbReference type="GO" id="GO:0016757">
    <property type="term" value="F:glycosyltransferase activity"/>
    <property type="evidence" value="ECO:0007669"/>
    <property type="project" value="UniProtKB-KW"/>
</dbReference>
<evidence type="ECO:0000259" key="3">
    <source>
        <dbReference type="Pfam" id="PF00534"/>
    </source>
</evidence>
<evidence type="ECO:0000256" key="2">
    <source>
        <dbReference type="ARBA" id="ARBA00022679"/>
    </source>
</evidence>